<keyword evidence="3" id="KW-1185">Reference proteome</keyword>
<dbReference type="AlphaFoldDB" id="A0A2V5J2G6"/>
<evidence type="ECO:0000256" key="1">
    <source>
        <dbReference type="SAM" id="MobiDB-lite"/>
    </source>
</evidence>
<reference evidence="2 3" key="1">
    <citation type="submission" date="2018-02" db="EMBL/GenBank/DDBJ databases">
        <title>The genomes of Aspergillus section Nigri reveals drivers in fungal speciation.</title>
        <authorList>
            <consortium name="DOE Joint Genome Institute"/>
            <person name="Vesth T.C."/>
            <person name="Nybo J."/>
            <person name="Theobald S."/>
            <person name="Brandl J."/>
            <person name="Frisvad J.C."/>
            <person name="Nielsen K.F."/>
            <person name="Lyhne E.K."/>
            <person name="Kogle M.E."/>
            <person name="Kuo A."/>
            <person name="Riley R."/>
            <person name="Clum A."/>
            <person name="Nolan M."/>
            <person name="Lipzen A."/>
            <person name="Salamov A."/>
            <person name="Henrissat B."/>
            <person name="Wiebenga A."/>
            <person name="De vries R.P."/>
            <person name="Grigoriev I.V."/>
            <person name="Mortensen U.H."/>
            <person name="Andersen M.R."/>
            <person name="Baker S.E."/>
        </authorList>
    </citation>
    <scope>NUCLEOTIDE SEQUENCE [LARGE SCALE GENOMIC DNA]</scope>
    <source>
        <strain evidence="2 3">CBS 114.80</strain>
    </source>
</reference>
<sequence>MGLIKTGIQLAGAYGLLKVSSKAANDYQEKMQKAQDHQCQCHHHHHHPDHHTQQYQQPHYAYDSRMNYNPGSGPYQQYPHHTPYNSTPYPPHQTMPMAQHEGPMPPTAQHSQTQSQPAELP</sequence>
<protein>
    <submittedName>
        <fullName evidence="2">Uncharacterized protein</fullName>
    </submittedName>
</protein>
<evidence type="ECO:0000313" key="2">
    <source>
        <dbReference type="EMBL" id="PYI27666.1"/>
    </source>
</evidence>
<evidence type="ECO:0000313" key="3">
    <source>
        <dbReference type="Proteomes" id="UP000248817"/>
    </source>
</evidence>
<organism evidence="2 3">
    <name type="scientific">Aspergillus indologenus CBS 114.80</name>
    <dbReference type="NCBI Taxonomy" id="1450541"/>
    <lineage>
        <taxon>Eukaryota</taxon>
        <taxon>Fungi</taxon>
        <taxon>Dikarya</taxon>
        <taxon>Ascomycota</taxon>
        <taxon>Pezizomycotina</taxon>
        <taxon>Eurotiomycetes</taxon>
        <taxon>Eurotiomycetidae</taxon>
        <taxon>Eurotiales</taxon>
        <taxon>Aspergillaceae</taxon>
        <taxon>Aspergillus</taxon>
        <taxon>Aspergillus subgen. Circumdati</taxon>
    </lineage>
</organism>
<dbReference type="EMBL" id="KZ825564">
    <property type="protein sequence ID" value="PYI27666.1"/>
    <property type="molecule type" value="Genomic_DNA"/>
</dbReference>
<gene>
    <name evidence="2" type="ORF">BP00DRAFT_14050</name>
</gene>
<feature type="compositionally biased region" description="Basic residues" evidence="1">
    <location>
        <begin position="40"/>
        <end position="49"/>
    </location>
</feature>
<name>A0A2V5J2G6_9EURO</name>
<proteinExistence type="predicted"/>
<feature type="compositionally biased region" description="Polar residues" evidence="1">
    <location>
        <begin position="108"/>
        <end position="121"/>
    </location>
</feature>
<feature type="region of interest" description="Disordered" evidence="1">
    <location>
        <begin position="35"/>
        <end position="121"/>
    </location>
</feature>
<dbReference type="Proteomes" id="UP000248817">
    <property type="component" value="Unassembled WGS sequence"/>
</dbReference>
<accession>A0A2V5J2G6</accession>